<evidence type="ECO:0000256" key="1">
    <source>
        <dbReference type="SAM" id="Phobius"/>
    </source>
</evidence>
<feature type="transmembrane region" description="Helical" evidence="1">
    <location>
        <begin position="137"/>
        <end position="162"/>
    </location>
</feature>
<proteinExistence type="predicted"/>
<accession>A0A812C8X8</accession>
<keyword evidence="1" id="KW-0812">Transmembrane</keyword>
<reference evidence="2" key="1">
    <citation type="submission" date="2021-01" db="EMBL/GenBank/DDBJ databases">
        <authorList>
            <person name="Li R."/>
            <person name="Bekaert M."/>
        </authorList>
    </citation>
    <scope>NUCLEOTIDE SEQUENCE</scope>
    <source>
        <strain evidence="2">Farmed</strain>
    </source>
</reference>
<organism evidence="2 3">
    <name type="scientific">Acanthosepion pharaonis</name>
    <name type="common">Pharaoh cuttlefish</name>
    <name type="synonym">Sepia pharaonis</name>
    <dbReference type="NCBI Taxonomy" id="158019"/>
    <lineage>
        <taxon>Eukaryota</taxon>
        <taxon>Metazoa</taxon>
        <taxon>Spiralia</taxon>
        <taxon>Lophotrochozoa</taxon>
        <taxon>Mollusca</taxon>
        <taxon>Cephalopoda</taxon>
        <taxon>Coleoidea</taxon>
        <taxon>Decapodiformes</taxon>
        <taxon>Sepiida</taxon>
        <taxon>Sepiina</taxon>
        <taxon>Sepiidae</taxon>
        <taxon>Acanthosepion</taxon>
    </lineage>
</organism>
<keyword evidence="1" id="KW-1133">Transmembrane helix</keyword>
<keyword evidence="1" id="KW-0472">Membrane</keyword>
<feature type="transmembrane region" description="Helical" evidence="1">
    <location>
        <begin position="232"/>
        <end position="260"/>
    </location>
</feature>
<evidence type="ECO:0000313" key="3">
    <source>
        <dbReference type="Proteomes" id="UP000597762"/>
    </source>
</evidence>
<dbReference type="AlphaFoldDB" id="A0A812C8X8"/>
<keyword evidence="3" id="KW-1185">Reference proteome</keyword>
<gene>
    <name evidence="2" type="ORF">SPHA_31661</name>
</gene>
<protein>
    <submittedName>
        <fullName evidence="2">Uncharacterized protein</fullName>
    </submittedName>
</protein>
<name>A0A812C8X8_ACAPH</name>
<feature type="transmembrane region" description="Helical" evidence="1">
    <location>
        <begin position="93"/>
        <end position="117"/>
    </location>
</feature>
<sequence length="293" mass="33692">MDPLSSSSLFLSLSLSSNFRDQSLSLTRLGIVHLSFYLFLSLLLPFCPSGHSSLSLSSSISYPPVFFESFDHWWSLSFSISEDSPPSSKSMTLAFFSSGHLLSLSSLYFLPLFQLFFHSPLYLLPFSFYLCLSPPSIFTFPFCLFLSHTFHTAIFLSFYLFLYLCPPSIFPLFIYLFPPFIFPISLSISFSLSSFYVFPFFSISFSLFYPFPSSLSISFYPSSVYRLSFSFYLFLSPPSIFSISLSISFFPFMVTFFYIFFSLPPIYKLLSLFIHSLSLWNNLSLSLSVLFFM</sequence>
<feature type="transmembrane region" description="Helical" evidence="1">
    <location>
        <begin position="272"/>
        <end position="292"/>
    </location>
</feature>
<dbReference type="EMBL" id="CAHIKZ030001304">
    <property type="protein sequence ID" value="CAE1259328.1"/>
    <property type="molecule type" value="Genomic_DNA"/>
</dbReference>
<feature type="transmembrane region" description="Helical" evidence="1">
    <location>
        <begin position="196"/>
        <end position="220"/>
    </location>
</feature>
<feature type="transmembrane region" description="Helical" evidence="1">
    <location>
        <begin position="26"/>
        <end position="47"/>
    </location>
</feature>
<evidence type="ECO:0000313" key="2">
    <source>
        <dbReference type="EMBL" id="CAE1259328.1"/>
    </source>
</evidence>
<dbReference type="Proteomes" id="UP000597762">
    <property type="component" value="Unassembled WGS sequence"/>
</dbReference>
<comment type="caution">
    <text evidence="2">The sequence shown here is derived from an EMBL/GenBank/DDBJ whole genome shotgun (WGS) entry which is preliminary data.</text>
</comment>